<sequence>MSALLQKVVEVAAAVLQRPDGTFLLAQRPADKIWAGYWEFPGGKVEAGETAHDALVRELHEELGIEVLTAYPWLTRVFTYPHATVRLSFFRVTEWRGELYPHEGQQFSWQQAQDVRVSPVLPANAPILRALELPALYAISNVAELGVESFLIKLQAQLDAGLQLIQLREKNLTPERLRELAVRTVAMAHAAGAKVLINGDLALAREVGADGVHLTSLQLAELTERPSVAWCAASCHTDEELQRAQRLGCDFAMLSPVLPTQSHPGAAHLGWERFSALAAGSSIPVYALGGLTRAEMSIAWQRGAHGIALLRQAW</sequence>
<dbReference type="Proteomes" id="UP000001235">
    <property type="component" value="Chromosome"/>
</dbReference>
<dbReference type="InterPro" id="IPR015797">
    <property type="entry name" value="NUDIX_hydrolase-like_dom_sf"/>
</dbReference>
<dbReference type="KEGG" id="gca:Galf_0288"/>
<comment type="catalytic activity">
    <reaction evidence="10">
        <text>8-oxo-dGTP + H2O = 8-oxo-dGMP + diphosphate + H(+)</text>
        <dbReference type="Rhea" id="RHEA:31575"/>
        <dbReference type="ChEBI" id="CHEBI:15377"/>
        <dbReference type="ChEBI" id="CHEBI:15378"/>
        <dbReference type="ChEBI" id="CHEBI:33019"/>
        <dbReference type="ChEBI" id="CHEBI:63224"/>
        <dbReference type="ChEBI" id="CHEBI:77896"/>
        <dbReference type="EC" id="3.6.1.55"/>
    </reaction>
</comment>
<keyword evidence="19" id="KW-1185">Reference proteome</keyword>
<dbReference type="HOGENOM" id="CLU_076087_0_0_4"/>
<proteinExistence type="inferred from homology"/>
<dbReference type="InterPro" id="IPR029119">
    <property type="entry name" value="MutY_C"/>
</dbReference>
<dbReference type="STRING" id="395494.Galf_0288"/>
<dbReference type="Pfam" id="PF14815">
    <property type="entry name" value="NUDIX_4"/>
    <property type="match status" value="1"/>
</dbReference>
<dbReference type="GO" id="GO:0006281">
    <property type="term" value="P:DNA repair"/>
    <property type="evidence" value="ECO:0007669"/>
    <property type="project" value="UniProtKB-KW"/>
</dbReference>
<dbReference type="GO" id="GO:0035539">
    <property type="term" value="F:8-oxo-7,8-dihydrodeoxyguanosine triphosphate pyrophosphatase activity"/>
    <property type="evidence" value="ECO:0007669"/>
    <property type="project" value="UniProtKB-EC"/>
</dbReference>
<dbReference type="OrthoDB" id="9810648at2"/>
<dbReference type="SUPFAM" id="SSF55811">
    <property type="entry name" value="Nudix"/>
    <property type="match status" value="1"/>
</dbReference>
<dbReference type="CDD" id="cd00564">
    <property type="entry name" value="TMP_TenI"/>
    <property type="match status" value="1"/>
</dbReference>
<dbReference type="Gene3D" id="3.90.79.10">
    <property type="entry name" value="Nucleoside Triphosphate Pyrophosphohydrolase"/>
    <property type="match status" value="1"/>
</dbReference>
<evidence type="ECO:0000256" key="15">
    <source>
        <dbReference type="ARBA" id="ARBA00041979"/>
    </source>
</evidence>
<dbReference type="GO" id="GO:0044715">
    <property type="term" value="F:8-oxo-dGDP phosphatase activity"/>
    <property type="evidence" value="ECO:0007669"/>
    <property type="project" value="TreeGrafter"/>
</dbReference>
<dbReference type="SUPFAM" id="SSF51391">
    <property type="entry name" value="Thiamin phosphate synthase"/>
    <property type="match status" value="1"/>
</dbReference>
<evidence type="ECO:0000256" key="14">
    <source>
        <dbReference type="ARBA" id="ARBA00041592"/>
    </source>
</evidence>
<comment type="similarity">
    <text evidence="2">Belongs to the Nudix hydrolase family.</text>
</comment>
<dbReference type="PROSITE" id="PS00893">
    <property type="entry name" value="NUDIX_BOX"/>
    <property type="match status" value="1"/>
</dbReference>
<evidence type="ECO:0000256" key="6">
    <source>
        <dbReference type="ARBA" id="ARBA00022763"/>
    </source>
</evidence>
<dbReference type="InterPro" id="IPR013785">
    <property type="entry name" value="Aldolase_TIM"/>
</dbReference>
<evidence type="ECO:0000256" key="11">
    <source>
        <dbReference type="ARBA" id="ARBA00036904"/>
    </source>
</evidence>
<dbReference type="GO" id="GO:0006260">
    <property type="term" value="P:DNA replication"/>
    <property type="evidence" value="ECO:0007669"/>
    <property type="project" value="UniProtKB-KW"/>
</dbReference>
<evidence type="ECO:0000256" key="12">
    <source>
        <dbReference type="ARBA" id="ARBA00038905"/>
    </source>
</evidence>
<dbReference type="Gene3D" id="3.20.20.70">
    <property type="entry name" value="Aldolase class I"/>
    <property type="match status" value="1"/>
</dbReference>
<keyword evidence="6" id="KW-0227">DNA damage</keyword>
<feature type="domain" description="Nudix hydrolase" evidence="17">
    <location>
        <begin position="6"/>
        <end position="135"/>
    </location>
</feature>
<dbReference type="RefSeq" id="WP_013292276.1">
    <property type="nucleotide sequence ID" value="NC_014394.1"/>
</dbReference>
<dbReference type="InterPro" id="IPR020476">
    <property type="entry name" value="Nudix_hydrolase"/>
</dbReference>
<protein>
    <recommendedName>
        <fullName evidence="13">8-oxo-dGTP diphosphatase</fullName>
        <ecNumber evidence="12">3.6.1.55</ecNumber>
    </recommendedName>
    <alternativeName>
        <fullName evidence="16">7,8-dihydro-8-oxoguanine-triphosphatase</fullName>
    </alternativeName>
    <alternativeName>
        <fullName evidence="15">Mutator protein MutT</fullName>
    </alternativeName>
    <alternativeName>
        <fullName evidence="14">dGTP pyrophosphohydrolase</fullName>
    </alternativeName>
</protein>
<dbReference type="NCBIfam" id="NF006530">
    <property type="entry name" value="PRK08999.1"/>
    <property type="match status" value="1"/>
</dbReference>
<organism evidence="18 19">
    <name type="scientific">Gallionella capsiferriformans (strain ES-2)</name>
    <name type="common">Gallionella ferruginea capsiferriformans (strain ES-2)</name>
    <dbReference type="NCBI Taxonomy" id="395494"/>
    <lineage>
        <taxon>Bacteria</taxon>
        <taxon>Pseudomonadati</taxon>
        <taxon>Pseudomonadota</taxon>
        <taxon>Betaproteobacteria</taxon>
        <taxon>Nitrosomonadales</taxon>
        <taxon>Gallionellaceae</taxon>
        <taxon>Gallionella</taxon>
    </lineage>
</organism>
<dbReference type="InterPro" id="IPR000086">
    <property type="entry name" value="NUDIX_hydrolase_dom"/>
</dbReference>
<gene>
    <name evidence="18" type="ordered locus">Galf_0288</name>
</gene>
<dbReference type="PROSITE" id="PS51462">
    <property type="entry name" value="NUDIX"/>
    <property type="match status" value="1"/>
</dbReference>
<dbReference type="GO" id="GO:0008413">
    <property type="term" value="F:8-oxo-7,8-dihydroguanosine triphosphate pyrophosphatase activity"/>
    <property type="evidence" value="ECO:0007669"/>
    <property type="project" value="TreeGrafter"/>
</dbReference>
<dbReference type="PANTHER" id="PTHR47707">
    <property type="entry name" value="8-OXO-DGTP DIPHOSPHATASE"/>
    <property type="match status" value="1"/>
</dbReference>
<evidence type="ECO:0000256" key="5">
    <source>
        <dbReference type="ARBA" id="ARBA00022723"/>
    </source>
</evidence>
<evidence type="ECO:0000313" key="18">
    <source>
        <dbReference type="EMBL" id="ADL54333.1"/>
    </source>
</evidence>
<dbReference type="InterPro" id="IPR047127">
    <property type="entry name" value="MutT-like"/>
</dbReference>
<evidence type="ECO:0000256" key="13">
    <source>
        <dbReference type="ARBA" id="ARBA00040794"/>
    </source>
</evidence>
<dbReference type="EMBL" id="CP002159">
    <property type="protein sequence ID" value="ADL54333.1"/>
    <property type="molecule type" value="Genomic_DNA"/>
</dbReference>
<reference evidence="18 19" key="1">
    <citation type="submission" date="2010-08" db="EMBL/GenBank/DDBJ databases">
        <title>Complete sequence of Gallionella capsiferriformans ES-2.</title>
        <authorList>
            <consortium name="US DOE Joint Genome Institute"/>
            <person name="Lucas S."/>
            <person name="Copeland A."/>
            <person name="Lapidus A."/>
            <person name="Cheng J.-F."/>
            <person name="Bruce D."/>
            <person name="Goodwin L."/>
            <person name="Pitluck S."/>
            <person name="Chertkov O."/>
            <person name="Davenport K.W."/>
            <person name="Detter J.C."/>
            <person name="Han C."/>
            <person name="Tapia R."/>
            <person name="Land M."/>
            <person name="Hauser L."/>
            <person name="Chang Y.-J."/>
            <person name="Jeffries C."/>
            <person name="Kyrpides N."/>
            <person name="Ivanova N."/>
            <person name="Mikhailova N."/>
            <person name="Shelobolina E.S."/>
            <person name="Picardal F."/>
            <person name="Roden E."/>
            <person name="Emerson D."/>
            <person name="Woyke T."/>
        </authorList>
    </citation>
    <scope>NUCLEOTIDE SEQUENCE [LARGE SCALE GENOMIC DNA]</scope>
    <source>
        <strain evidence="18 19">ES-2</strain>
    </source>
</reference>
<evidence type="ECO:0000256" key="7">
    <source>
        <dbReference type="ARBA" id="ARBA00022801"/>
    </source>
</evidence>
<keyword evidence="5" id="KW-0479">Metal-binding</keyword>
<dbReference type="InterPro" id="IPR022998">
    <property type="entry name" value="ThiamineP_synth_TenI"/>
</dbReference>
<dbReference type="Pfam" id="PF02581">
    <property type="entry name" value="TMP-TENI"/>
    <property type="match status" value="1"/>
</dbReference>
<dbReference type="AlphaFoldDB" id="D9SJ57"/>
<evidence type="ECO:0000256" key="16">
    <source>
        <dbReference type="ARBA" id="ARBA00042798"/>
    </source>
</evidence>
<name>D9SJ57_GALCS</name>
<dbReference type="PANTHER" id="PTHR47707:SF1">
    <property type="entry name" value="NUDIX HYDROLASE FAMILY PROTEIN"/>
    <property type="match status" value="1"/>
</dbReference>
<dbReference type="GO" id="GO:0009228">
    <property type="term" value="P:thiamine biosynthetic process"/>
    <property type="evidence" value="ECO:0007669"/>
    <property type="project" value="UniProtKB-KW"/>
</dbReference>
<dbReference type="eggNOG" id="COG0494">
    <property type="taxonomic scope" value="Bacteria"/>
</dbReference>
<evidence type="ECO:0000256" key="4">
    <source>
        <dbReference type="ARBA" id="ARBA00022705"/>
    </source>
</evidence>
<dbReference type="InterPro" id="IPR036206">
    <property type="entry name" value="ThiamineP_synth_sf"/>
</dbReference>
<dbReference type="EC" id="3.6.1.55" evidence="12"/>
<evidence type="ECO:0000313" key="19">
    <source>
        <dbReference type="Proteomes" id="UP000001235"/>
    </source>
</evidence>
<dbReference type="CDD" id="cd03425">
    <property type="entry name" value="NUDIX_MutT_NudA_like"/>
    <property type="match status" value="1"/>
</dbReference>
<dbReference type="GO" id="GO:0046872">
    <property type="term" value="F:metal ion binding"/>
    <property type="evidence" value="ECO:0007669"/>
    <property type="project" value="UniProtKB-KW"/>
</dbReference>
<dbReference type="PRINTS" id="PR00502">
    <property type="entry name" value="NUDIXFAMILY"/>
</dbReference>
<evidence type="ECO:0000256" key="10">
    <source>
        <dbReference type="ARBA" id="ARBA00035861"/>
    </source>
</evidence>
<evidence type="ECO:0000256" key="1">
    <source>
        <dbReference type="ARBA" id="ARBA00001946"/>
    </source>
</evidence>
<keyword evidence="8" id="KW-0460">Magnesium</keyword>
<dbReference type="GO" id="GO:0044716">
    <property type="term" value="F:8-oxo-GDP phosphatase activity"/>
    <property type="evidence" value="ECO:0007669"/>
    <property type="project" value="TreeGrafter"/>
</dbReference>
<evidence type="ECO:0000256" key="8">
    <source>
        <dbReference type="ARBA" id="ARBA00022842"/>
    </source>
</evidence>
<keyword evidence="9" id="KW-0234">DNA repair</keyword>
<evidence type="ECO:0000256" key="9">
    <source>
        <dbReference type="ARBA" id="ARBA00023204"/>
    </source>
</evidence>
<accession>D9SJ57</accession>
<evidence type="ECO:0000259" key="17">
    <source>
        <dbReference type="PROSITE" id="PS51462"/>
    </source>
</evidence>
<comment type="catalytic activity">
    <reaction evidence="11">
        <text>8-oxo-GTP + H2O = 8-oxo-GMP + diphosphate + H(+)</text>
        <dbReference type="Rhea" id="RHEA:67616"/>
        <dbReference type="ChEBI" id="CHEBI:15377"/>
        <dbReference type="ChEBI" id="CHEBI:15378"/>
        <dbReference type="ChEBI" id="CHEBI:33019"/>
        <dbReference type="ChEBI" id="CHEBI:143553"/>
        <dbReference type="ChEBI" id="CHEBI:145694"/>
    </reaction>
</comment>
<comment type="cofactor">
    <cofactor evidence="1">
        <name>Mg(2+)</name>
        <dbReference type="ChEBI" id="CHEBI:18420"/>
    </cofactor>
</comment>
<keyword evidence="3" id="KW-0515">Mutator protein</keyword>
<dbReference type="eggNOG" id="COG0352">
    <property type="taxonomic scope" value="Bacteria"/>
</dbReference>
<keyword evidence="7" id="KW-0378">Hydrolase</keyword>
<keyword evidence="4" id="KW-0235">DNA replication</keyword>
<dbReference type="InterPro" id="IPR020084">
    <property type="entry name" value="NUDIX_hydrolase_CS"/>
</dbReference>
<evidence type="ECO:0000256" key="2">
    <source>
        <dbReference type="ARBA" id="ARBA00005582"/>
    </source>
</evidence>
<evidence type="ECO:0000256" key="3">
    <source>
        <dbReference type="ARBA" id="ARBA00022457"/>
    </source>
</evidence>